<evidence type="ECO:0000256" key="2">
    <source>
        <dbReference type="ARBA" id="ARBA00004642"/>
    </source>
</evidence>
<feature type="compositionally biased region" description="Acidic residues" evidence="7">
    <location>
        <begin position="278"/>
        <end position="304"/>
    </location>
</feature>
<organism evidence="8 9">
    <name type="scientific">Planoprotostelium fungivorum</name>
    <dbReference type="NCBI Taxonomy" id="1890364"/>
    <lineage>
        <taxon>Eukaryota</taxon>
        <taxon>Amoebozoa</taxon>
        <taxon>Evosea</taxon>
        <taxon>Variosea</taxon>
        <taxon>Cavosteliida</taxon>
        <taxon>Cavosteliaceae</taxon>
        <taxon>Planoprotostelium</taxon>
    </lineage>
</organism>
<dbReference type="GO" id="GO:0005654">
    <property type="term" value="C:nucleoplasm"/>
    <property type="evidence" value="ECO:0007669"/>
    <property type="project" value="UniProtKB-SubCell"/>
</dbReference>
<gene>
    <name evidence="8" type="ORF">PROFUN_12760</name>
</gene>
<dbReference type="InterPro" id="IPR011687">
    <property type="entry name" value="Nop53/GLTSCR2"/>
</dbReference>
<name>A0A2P6N5J5_9EUKA</name>
<feature type="region of interest" description="Disordered" evidence="7">
    <location>
        <begin position="400"/>
        <end position="425"/>
    </location>
</feature>
<protein>
    <recommendedName>
        <fullName evidence="4">Ribosome biogenesis protein NOP53</fullName>
    </recommendedName>
</protein>
<comment type="caution">
    <text evidence="8">The sequence shown here is derived from an EMBL/GenBank/DDBJ whole genome shotgun (WGS) entry which is preliminary data.</text>
</comment>
<dbReference type="InParanoid" id="A0A2P6N5J5"/>
<comment type="similarity">
    <text evidence="3">Belongs to the NOP53 family.</text>
</comment>
<feature type="compositionally biased region" description="Basic residues" evidence="7">
    <location>
        <begin position="469"/>
        <end position="482"/>
    </location>
</feature>
<proteinExistence type="inferred from homology"/>
<dbReference type="AlphaFoldDB" id="A0A2P6N5J5"/>
<keyword evidence="9" id="KW-1185">Reference proteome</keyword>
<dbReference type="Pfam" id="PF07767">
    <property type="entry name" value="Nop53"/>
    <property type="match status" value="1"/>
</dbReference>
<evidence type="ECO:0000256" key="3">
    <source>
        <dbReference type="ARBA" id="ARBA00008838"/>
    </source>
</evidence>
<feature type="region of interest" description="Disordered" evidence="7">
    <location>
        <begin position="1"/>
        <end position="23"/>
    </location>
</feature>
<evidence type="ECO:0000313" key="9">
    <source>
        <dbReference type="Proteomes" id="UP000241769"/>
    </source>
</evidence>
<dbReference type="PANTHER" id="PTHR14211:SF7">
    <property type="entry name" value="RIBOSOME BIOGENESIS PROTEIN NOP53"/>
    <property type="match status" value="1"/>
</dbReference>
<dbReference type="EMBL" id="MDYQ01000192">
    <property type="protein sequence ID" value="PRP79222.1"/>
    <property type="molecule type" value="Genomic_DNA"/>
</dbReference>
<comment type="subcellular location">
    <subcellularLocation>
        <location evidence="1">Nucleus</location>
        <location evidence="1">Nucleolus</location>
    </subcellularLocation>
    <subcellularLocation>
        <location evidence="2">Nucleus</location>
        <location evidence="2">Nucleoplasm</location>
    </subcellularLocation>
</comment>
<evidence type="ECO:0000313" key="8">
    <source>
        <dbReference type="EMBL" id="PRP79222.1"/>
    </source>
</evidence>
<keyword evidence="6" id="KW-0539">Nucleus</keyword>
<evidence type="ECO:0000256" key="1">
    <source>
        <dbReference type="ARBA" id="ARBA00004604"/>
    </source>
</evidence>
<evidence type="ECO:0000256" key="5">
    <source>
        <dbReference type="ARBA" id="ARBA00022517"/>
    </source>
</evidence>
<accession>A0A2P6N5J5</accession>
<dbReference type="GO" id="GO:0005730">
    <property type="term" value="C:nucleolus"/>
    <property type="evidence" value="ECO:0007669"/>
    <property type="project" value="UniProtKB-SubCell"/>
</dbReference>
<dbReference type="Proteomes" id="UP000241769">
    <property type="component" value="Unassembled WGS sequence"/>
</dbReference>
<dbReference type="GO" id="GO:0008097">
    <property type="term" value="F:5S rRNA binding"/>
    <property type="evidence" value="ECO:0007669"/>
    <property type="project" value="TreeGrafter"/>
</dbReference>
<dbReference type="PANTHER" id="PTHR14211">
    <property type="entry name" value="GLIOMA SUPPRESSOR CANDIDATE REGION GENE 2"/>
    <property type="match status" value="1"/>
</dbReference>
<evidence type="ECO:0000256" key="7">
    <source>
        <dbReference type="SAM" id="MobiDB-lite"/>
    </source>
</evidence>
<feature type="compositionally biased region" description="Basic residues" evidence="7">
    <location>
        <begin position="1"/>
        <end position="20"/>
    </location>
</feature>
<reference evidence="8 9" key="1">
    <citation type="journal article" date="2018" name="Genome Biol. Evol.">
        <title>Multiple Roots of Fruiting Body Formation in Amoebozoa.</title>
        <authorList>
            <person name="Hillmann F."/>
            <person name="Forbes G."/>
            <person name="Novohradska S."/>
            <person name="Ferling I."/>
            <person name="Riege K."/>
            <person name="Groth M."/>
            <person name="Westermann M."/>
            <person name="Marz M."/>
            <person name="Spaller T."/>
            <person name="Winckler T."/>
            <person name="Schaap P."/>
            <person name="Glockner G."/>
        </authorList>
    </citation>
    <scope>NUCLEOTIDE SEQUENCE [LARGE SCALE GENOMIC DNA]</scope>
    <source>
        <strain evidence="8 9">Jena</strain>
    </source>
</reference>
<feature type="compositionally biased region" description="Basic and acidic residues" evidence="7">
    <location>
        <begin position="305"/>
        <end position="317"/>
    </location>
</feature>
<keyword evidence="5" id="KW-0690">Ribosome biogenesis</keyword>
<feature type="region of interest" description="Disordered" evidence="7">
    <location>
        <begin position="242"/>
        <end position="335"/>
    </location>
</feature>
<evidence type="ECO:0000256" key="4">
    <source>
        <dbReference type="ARBA" id="ARBA00018339"/>
    </source>
</evidence>
<dbReference type="GO" id="GO:0000027">
    <property type="term" value="P:ribosomal large subunit assembly"/>
    <property type="evidence" value="ECO:0007669"/>
    <property type="project" value="TreeGrafter"/>
</dbReference>
<evidence type="ECO:0000256" key="6">
    <source>
        <dbReference type="ARBA" id="ARBA00023242"/>
    </source>
</evidence>
<feature type="region of interest" description="Disordered" evidence="7">
    <location>
        <begin position="454"/>
        <end position="509"/>
    </location>
</feature>
<dbReference type="GO" id="GO:0006364">
    <property type="term" value="P:rRNA processing"/>
    <property type="evidence" value="ECO:0007669"/>
    <property type="project" value="TreeGrafter"/>
</dbReference>
<sequence length="509" mass="59571">MVNIQKKRRDKRRNRASNKRNRVDEEDIISMIAQPHLKTAEELENENLFIIDGKSEALPTRKEYHRSKTLRADKLMQHNPLIKDVKGPSYGKTPAGHLPEAQVNKVLNAMQNPPKPRHVPKDTRQAGTYDLWDDDAVQYAAVQVIEGNEKRTEVVDIKKNGFLSSVQKWTKARSSKPIVLEKALPDAGLSYNPDESQHHEKLMEEVATVVKLRNLRHKLEKAVPDDIRRSVHAIPYHDDIGRSRKIPHISSESEREWKKNYRSNKTSRNDAMQGMDVIDSDEESGSEEQDEEEEDEEEEEEESKEDVKEDIEIKMEDENGAIEGKQPEKTKSKRIRKIEEQIQFYKIRFGEVNGKHPMQKKLEKVLHVLSIRREQKKKQKEKKKQWKLVENLPTMYEEKVERKKKKEEEEKNKEHKSRTEIALEKRFRHEPEPYLLKEDLPSSLRTMPRMNPFQAHISDMKRRNVLPAGRKKRAATLHKSQTHKLVEKFSEGPGKTGSMLPRSSWMPEE</sequence>